<name>A0ABT6IJF9_9PSED</name>
<proteinExistence type="predicted"/>
<dbReference type="RefSeq" id="WP_280309285.1">
    <property type="nucleotide sequence ID" value="NZ_JAPDIQ010000006.1"/>
</dbReference>
<sequence length="157" mass="17755">MTQQVLLHDFADWTQAAVGMRPLPVRLGARALVFHRQDLAHLHRRFEDTTININAAHIACERPLSDQVDDRTCFLIVQKAERSVLRHQGEAVQFRPGDIALMCPEFGCDILTCVLIRHTSFHLDRQAQGRRLARGDPRFGKLPNSGLTTPLLRSLVS</sequence>
<comment type="caution">
    <text evidence="1">The sequence shown here is derived from an EMBL/GenBank/DDBJ whole genome shotgun (WGS) entry which is preliminary data.</text>
</comment>
<dbReference type="Proteomes" id="UP001157461">
    <property type="component" value="Unassembled WGS sequence"/>
</dbReference>
<accession>A0ABT6IJF9</accession>
<gene>
    <name evidence="1" type="ORF">OMP44_14880</name>
</gene>
<evidence type="ECO:0008006" key="3">
    <source>
        <dbReference type="Google" id="ProtNLM"/>
    </source>
</evidence>
<evidence type="ECO:0000313" key="1">
    <source>
        <dbReference type="EMBL" id="MDH4764174.1"/>
    </source>
</evidence>
<reference evidence="1 2" key="1">
    <citation type="submission" date="2022-10" db="EMBL/GenBank/DDBJ databases">
        <title>A novel Pseudomonas species, isolated from Passiflora incarnata leaves.</title>
        <authorList>
            <person name="Cueva-Yesquen L.G."/>
            <person name="Fantinatti-Garboggini F."/>
        </authorList>
    </citation>
    <scope>NUCLEOTIDE SEQUENCE [LARGE SCALE GENOMIC DNA]</scope>
    <source>
        <strain evidence="1 2">CBMAI 2609</strain>
    </source>
</reference>
<keyword evidence="2" id="KW-1185">Reference proteome</keyword>
<evidence type="ECO:0000313" key="2">
    <source>
        <dbReference type="Proteomes" id="UP001157461"/>
    </source>
</evidence>
<organism evidence="1 2">
    <name type="scientific">Pseudomonas flavocrustae</name>
    <dbReference type="NCBI Taxonomy" id="2991719"/>
    <lineage>
        <taxon>Bacteria</taxon>
        <taxon>Pseudomonadati</taxon>
        <taxon>Pseudomonadota</taxon>
        <taxon>Gammaproteobacteria</taxon>
        <taxon>Pseudomonadales</taxon>
        <taxon>Pseudomonadaceae</taxon>
        <taxon>Pseudomonas</taxon>
    </lineage>
</organism>
<protein>
    <recommendedName>
        <fullName evidence="3">Transcription regulator HTH AraC- type ligand binding domain-containing protein</fullName>
    </recommendedName>
</protein>
<dbReference type="EMBL" id="JAPDIQ010000006">
    <property type="protein sequence ID" value="MDH4764174.1"/>
    <property type="molecule type" value="Genomic_DNA"/>
</dbReference>